<dbReference type="SUPFAM" id="SSF56219">
    <property type="entry name" value="DNase I-like"/>
    <property type="match status" value="1"/>
</dbReference>
<sequence length="449" mass="52872">MSTMCEEIRPFSTTSRRRKYISPRLAAYYRKKSIEIQSRVTNLNRQWLNLNTPDLGINPTNTFSIMTYNVLSHKLADRHNYLYRCCNSNYVSWKYRRDNLALEMLTYNSDIICLQEVDCDEYENFFKGLMAKAGYVSFYKQRTGIEEDGLAIFVKDCEYKVLLSQSVEYKMPELCESLNRDNVGLITLLEHRRTKVRICVATTHLLFNPNQGIIKFAQYQTLTLTIRKILRNCKDYDVNIPIIITGDFNTHANSVFYNYIVSGHEKIRTLIKETKTLSGQQGDIFNRLSYSEVNKEYKNKCSDDYDECMKTIRDILYLHDSEDEFEINNNHEEVYSPFRLKSVYHTHEASTEERENNYVSSYINYNKSLVDYIYYSNGVDIKSATKEDSVNAINHKEIRLVPVKYLEPLKKNYPYNLPNRNFPSDHCSLITIFDLYQLRVNNKANINKL</sequence>
<evidence type="ECO:0000313" key="2">
    <source>
        <dbReference type="EMBL" id="ORY21133.1"/>
    </source>
</evidence>
<reference evidence="2 3" key="1">
    <citation type="submission" date="2016-08" db="EMBL/GenBank/DDBJ databases">
        <title>A Parts List for Fungal Cellulosomes Revealed by Comparative Genomics.</title>
        <authorList>
            <consortium name="DOE Joint Genome Institute"/>
            <person name="Haitjema C.H."/>
            <person name="Gilmore S.P."/>
            <person name="Henske J.K."/>
            <person name="Solomon K.V."/>
            <person name="De Groot R."/>
            <person name="Kuo A."/>
            <person name="Mondo S.J."/>
            <person name="Salamov A.A."/>
            <person name="Labutti K."/>
            <person name="Zhao Z."/>
            <person name="Chiniquy J."/>
            <person name="Barry K."/>
            <person name="Brewer H.M."/>
            <person name="Purvine S.O."/>
            <person name="Wright A.T."/>
            <person name="Boxma B."/>
            <person name="Van Alen T."/>
            <person name="Hackstein J.H."/>
            <person name="Baker S.E."/>
            <person name="Grigoriev I.V."/>
            <person name="O'Malley M.A."/>
        </authorList>
    </citation>
    <scope>NUCLEOTIDE SEQUENCE [LARGE SCALE GENOMIC DNA]</scope>
    <source>
        <strain evidence="2 3">G1</strain>
    </source>
</reference>
<organism evidence="2 3">
    <name type="scientific">Neocallimastix californiae</name>
    <dbReference type="NCBI Taxonomy" id="1754190"/>
    <lineage>
        <taxon>Eukaryota</taxon>
        <taxon>Fungi</taxon>
        <taxon>Fungi incertae sedis</taxon>
        <taxon>Chytridiomycota</taxon>
        <taxon>Chytridiomycota incertae sedis</taxon>
        <taxon>Neocallimastigomycetes</taxon>
        <taxon>Neocallimastigales</taxon>
        <taxon>Neocallimastigaceae</taxon>
        <taxon>Neocallimastix</taxon>
    </lineage>
</organism>
<dbReference type="Gene3D" id="3.60.10.10">
    <property type="entry name" value="Endonuclease/exonuclease/phosphatase"/>
    <property type="match status" value="1"/>
</dbReference>
<dbReference type="EMBL" id="MCOG01000272">
    <property type="protein sequence ID" value="ORY21133.1"/>
    <property type="molecule type" value="Genomic_DNA"/>
</dbReference>
<evidence type="ECO:0000313" key="3">
    <source>
        <dbReference type="Proteomes" id="UP000193920"/>
    </source>
</evidence>
<proteinExistence type="predicted"/>
<dbReference type="GO" id="GO:0000175">
    <property type="term" value="F:3'-5'-RNA exonuclease activity"/>
    <property type="evidence" value="ECO:0007669"/>
    <property type="project" value="TreeGrafter"/>
</dbReference>
<protein>
    <submittedName>
        <fullName evidence="2">DNase I-like protein</fullName>
    </submittedName>
</protein>
<accession>A0A1Y2AEW5</accession>
<dbReference type="AlphaFoldDB" id="A0A1Y2AEW5"/>
<name>A0A1Y2AEW5_9FUNG</name>
<dbReference type="InterPro" id="IPR005135">
    <property type="entry name" value="Endo/exonuclease/phosphatase"/>
</dbReference>
<dbReference type="InterPro" id="IPR036691">
    <property type="entry name" value="Endo/exonu/phosph_ase_sf"/>
</dbReference>
<dbReference type="OrthoDB" id="428734at2759"/>
<dbReference type="Proteomes" id="UP000193920">
    <property type="component" value="Unassembled WGS sequence"/>
</dbReference>
<comment type="caution">
    <text evidence="2">The sequence shown here is derived from an EMBL/GenBank/DDBJ whole genome shotgun (WGS) entry which is preliminary data.</text>
</comment>
<dbReference type="Pfam" id="PF03372">
    <property type="entry name" value="Exo_endo_phos"/>
    <property type="match status" value="1"/>
</dbReference>
<keyword evidence="3" id="KW-1185">Reference proteome</keyword>
<gene>
    <name evidence="2" type="ORF">LY90DRAFT_707580</name>
</gene>
<dbReference type="PANTHER" id="PTHR12121:SF34">
    <property type="entry name" value="PROTEIN ANGEL"/>
    <property type="match status" value="1"/>
</dbReference>
<dbReference type="InterPro" id="IPR050410">
    <property type="entry name" value="CCR4/nocturin_mRNA_transcr"/>
</dbReference>
<dbReference type="PANTHER" id="PTHR12121">
    <property type="entry name" value="CARBON CATABOLITE REPRESSOR PROTEIN 4"/>
    <property type="match status" value="1"/>
</dbReference>
<evidence type="ECO:0000259" key="1">
    <source>
        <dbReference type="Pfam" id="PF03372"/>
    </source>
</evidence>
<feature type="domain" description="Endonuclease/exonuclease/phosphatase" evidence="1">
    <location>
        <begin position="66"/>
        <end position="426"/>
    </location>
</feature>
<dbReference type="STRING" id="1754190.A0A1Y2AEW5"/>